<feature type="transmembrane region" description="Helical" evidence="2">
    <location>
        <begin position="124"/>
        <end position="149"/>
    </location>
</feature>
<feature type="transmembrane region" description="Helical" evidence="2">
    <location>
        <begin position="206"/>
        <end position="224"/>
    </location>
</feature>
<keyword evidence="2" id="KW-0472">Membrane</keyword>
<dbReference type="EMBL" id="BAAALT010000122">
    <property type="protein sequence ID" value="GAA1813118.1"/>
    <property type="molecule type" value="Genomic_DNA"/>
</dbReference>
<reference evidence="4" key="1">
    <citation type="journal article" date="2019" name="Int. J. Syst. Evol. Microbiol.">
        <title>The Global Catalogue of Microorganisms (GCM) 10K type strain sequencing project: providing services to taxonomists for standard genome sequencing and annotation.</title>
        <authorList>
            <consortium name="The Broad Institute Genomics Platform"/>
            <consortium name="The Broad Institute Genome Sequencing Center for Infectious Disease"/>
            <person name="Wu L."/>
            <person name="Ma J."/>
        </authorList>
    </citation>
    <scope>NUCLEOTIDE SEQUENCE [LARGE SCALE GENOMIC DNA]</scope>
    <source>
        <strain evidence="4">JCM 13250</strain>
    </source>
</reference>
<dbReference type="Proteomes" id="UP001500218">
    <property type="component" value="Unassembled WGS sequence"/>
</dbReference>
<evidence type="ECO:0008006" key="5">
    <source>
        <dbReference type="Google" id="ProtNLM"/>
    </source>
</evidence>
<feature type="transmembrane region" description="Helical" evidence="2">
    <location>
        <begin position="92"/>
        <end position="112"/>
    </location>
</feature>
<organism evidence="3 4">
    <name type="scientific">Luedemannella flava</name>
    <dbReference type="NCBI Taxonomy" id="349316"/>
    <lineage>
        <taxon>Bacteria</taxon>
        <taxon>Bacillati</taxon>
        <taxon>Actinomycetota</taxon>
        <taxon>Actinomycetes</taxon>
        <taxon>Micromonosporales</taxon>
        <taxon>Micromonosporaceae</taxon>
        <taxon>Luedemannella</taxon>
    </lineage>
</organism>
<evidence type="ECO:0000313" key="4">
    <source>
        <dbReference type="Proteomes" id="UP001500218"/>
    </source>
</evidence>
<evidence type="ECO:0000313" key="3">
    <source>
        <dbReference type="EMBL" id="GAA1813118.1"/>
    </source>
</evidence>
<evidence type="ECO:0000256" key="2">
    <source>
        <dbReference type="SAM" id="Phobius"/>
    </source>
</evidence>
<proteinExistence type="predicted"/>
<evidence type="ECO:0000256" key="1">
    <source>
        <dbReference type="SAM" id="MobiDB-lite"/>
    </source>
</evidence>
<keyword evidence="2" id="KW-0812">Transmembrane</keyword>
<sequence>MSEDATTGRPLRDVGRLAVIVTARPVAAYLNSAQVRKHGKGRPAAGNRAGRPTREGRPSLPIHRFSAAGIREDARERPTTVTDAASCVGDRILAWVVLFLLSLPAYIVAAVLRSIIGYWLDTLLLSIMVTALCVGLFSSASVLVCVGRFTLIRLIGWRGFAADEFELRMRPRRNGAYVRGDGSRSRLPEETNGFVRWLCTPSHTDVIFPLLWTLMMAPVIITGIPR</sequence>
<feature type="region of interest" description="Disordered" evidence="1">
    <location>
        <begin position="37"/>
        <end position="58"/>
    </location>
</feature>
<comment type="caution">
    <text evidence="3">The sequence shown here is derived from an EMBL/GenBank/DDBJ whole genome shotgun (WGS) entry which is preliminary data.</text>
</comment>
<keyword evidence="2" id="KW-1133">Transmembrane helix</keyword>
<protein>
    <recommendedName>
        <fullName evidence="5">Golgi apparatus membrane protein TVP23 homolog</fullName>
    </recommendedName>
</protein>
<gene>
    <name evidence="3" type="ORF">GCM10009682_37870</name>
</gene>
<keyword evidence="4" id="KW-1185">Reference proteome</keyword>
<name>A0ABP4YH67_9ACTN</name>
<accession>A0ABP4YH67</accession>